<accession>A0A7H8QK72</accession>
<keyword evidence="9" id="KW-1185">Reference proteome</keyword>
<protein>
    <recommendedName>
        <fullName evidence="10">FAD-binding domain-containing protein</fullName>
    </recommendedName>
</protein>
<dbReference type="PANTHER" id="PTHR43004:SF20">
    <property type="entry name" value="2-MONOOXYGENASE, PUTATIVE (AFU_ORTHOLOGUE AFUA_1G13660)-RELATED"/>
    <property type="match status" value="1"/>
</dbReference>
<dbReference type="GO" id="GO:0071949">
    <property type="term" value="F:FAD binding"/>
    <property type="evidence" value="ECO:0007669"/>
    <property type="project" value="InterPro"/>
</dbReference>
<comment type="similarity">
    <text evidence="1">Belongs to the PheA/TfdB FAD monooxygenase family.</text>
</comment>
<dbReference type="AlphaFoldDB" id="A0A7H8QK72"/>
<dbReference type="Pfam" id="PF01494">
    <property type="entry name" value="FAD_binding_3"/>
    <property type="match status" value="1"/>
</dbReference>
<dbReference type="InterPro" id="IPR036249">
    <property type="entry name" value="Thioredoxin-like_sf"/>
</dbReference>
<dbReference type="InterPro" id="IPR050641">
    <property type="entry name" value="RIFMO-like"/>
</dbReference>
<evidence type="ECO:0000313" key="8">
    <source>
        <dbReference type="EMBL" id="QKX54316.1"/>
    </source>
</evidence>
<name>A0A7H8QK72_TALRU</name>
<dbReference type="Gene3D" id="3.40.30.20">
    <property type="match status" value="1"/>
</dbReference>
<dbReference type="Gene3D" id="3.50.50.60">
    <property type="entry name" value="FAD/NAD(P)-binding domain"/>
    <property type="match status" value="1"/>
</dbReference>
<keyword evidence="5" id="KW-0812">Transmembrane</keyword>
<dbReference type="SUPFAM" id="SSF54373">
    <property type="entry name" value="FAD-linked reductases, C-terminal domain"/>
    <property type="match status" value="1"/>
</dbReference>
<evidence type="ECO:0000259" key="6">
    <source>
        <dbReference type="Pfam" id="PF01494"/>
    </source>
</evidence>
<dbReference type="PRINTS" id="PR00420">
    <property type="entry name" value="RNGMNOXGNASE"/>
</dbReference>
<dbReference type="KEGG" id="trg:TRUGW13939_01402"/>
<evidence type="ECO:0000256" key="4">
    <source>
        <dbReference type="ARBA" id="ARBA00023002"/>
    </source>
</evidence>
<gene>
    <name evidence="8" type="ORF">TRUGW13939_01402</name>
</gene>
<keyword evidence="5" id="KW-0472">Membrane</keyword>
<dbReference type="InterPro" id="IPR038220">
    <property type="entry name" value="PHOX_C_sf"/>
</dbReference>
<dbReference type="RefSeq" id="XP_035340495.1">
    <property type="nucleotide sequence ID" value="XM_035484602.1"/>
</dbReference>
<dbReference type="InterPro" id="IPR012941">
    <property type="entry name" value="Phe_hydrox_C_dim_dom"/>
</dbReference>
<feature type="domain" description="Phenol hydroxylase-like C-terminal dimerisation" evidence="7">
    <location>
        <begin position="423"/>
        <end position="578"/>
    </location>
</feature>
<evidence type="ECO:0000259" key="7">
    <source>
        <dbReference type="Pfam" id="PF07976"/>
    </source>
</evidence>
<dbReference type="InterPro" id="IPR036188">
    <property type="entry name" value="FAD/NAD-bd_sf"/>
</dbReference>
<dbReference type="PANTHER" id="PTHR43004">
    <property type="entry name" value="TRK SYSTEM POTASSIUM UPTAKE PROTEIN"/>
    <property type="match status" value="1"/>
</dbReference>
<dbReference type="CDD" id="cd02979">
    <property type="entry name" value="PHOX_C"/>
    <property type="match status" value="1"/>
</dbReference>
<keyword evidence="2" id="KW-0285">Flavoprotein</keyword>
<dbReference type="Pfam" id="PF07976">
    <property type="entry name" value="Phe_hydrox_dim"/>
    <property type="match status" value="1"/>
</dbReference>
<evidence type="ECO:0000256" key="1">
    <source>
        <dbReference type="ARBA" id="ARBA00007801"/>
    </source>
</evidence>
<dbReference type="OrthoDB" id="1716816at2759"/>
<dbReference type="SUPFAM" id="SSF51905">
    <property type="entry name" value="FAD/NAD(P)-binding domain"/>
    <property type="match status" value="1"/>
</dbReference>
<feature type="domain" description="FAD-binding" evidence="6">
    <location>
        <begin position="8"/>
        <end position="366"/>
    </location>
</feature>
<keyword evidence="4" id="KW-0560">Oxidoreductase</keyword>
<evidence type="ECO:0008006" key="10">
    <source>
        <dbReference type="Google" id="ProtNLM"/>
    </source>
</evidence>
<sequence>MTRKESAVDVLIIGAGPAGLVAALWMSKCGINTRLVEQRPYHLRVGGADGIHPRSMEMFESFGIDEEITQVWEPITGWALWCRNAEGALARSARMENPTPVRCRWGPGLLQQGIIERIVKQHILEQSCVQIDYETTPISLVIKEDSLGDPDSHPCVLTLRHDDGAGVSDELVRAKYVIGADGARSWTRKQLGFEMQGTRTRSVWGVTDLVVVSDFPDIRLCSTINSYGEGGLFFLRRERGLIRFYVQLNRADEELPATSITQELIIETLQKLLRPYTLSVKRCEWWSTYTVAHYLSDGMTKYDRIFLVGDAVHNHSPLVGLGMNISMQDSYNLGWKLAGVLKTELNSTILSTYESERRPVAEELIETDRFHLQLFDAVTATGSEPAWMLEREEAMQPSMQGFAVNYLDPLLTAAVGINRRPGALIELGKRFPQLNVANHATGKVYSIQTLLKSEGKFHVVVFAGDLSIPHELNRFNTFGTALKQIENQIMVKFNVIAVHRASKTATELASMAEIFFPVDETTGRDYDRVYCDMETNYEEAGIGEYGAVVLVRPDQYVGWSGELEDVQDLTRYLQPIFETKKQVPYNN</sequence>
<dbReference type="InterPro" id="IPR002938">
    <property type="entry name" value="FAD-bd"/>
</dbReference>
<dbReference type="GeneID" id="55988913"/>
<dbReference type="GO" id="GO:0016709">
    <property type="term" value="F:oxidoreductase activity, acting on paired donors, with incorporation or reduction of molecular oxygen, NAD(P)H as one donor, and incorporation of one atom of oxygen"/>
    <property type="evidence" value="ECO:0007669"/>
    <property type="project" value="UniProtKB-ARBA"/>
</dbReference>
<reference evidence="9" key="1">
    <citation type="submission" date="2020-06" db="EMBL/GenBank/DDBJ databases">
        <title>A chromosome-scale genome assembly of Talaromyces rugulosus W13939.</title>
        <authorList>
            <person name="Wang B."/>
            <person name="Guo L."/>
            <person name="Ye K."/>
            <person name="Wang L."/>
        </authorList>
    </citation>
    <scope>NUCLEOTIDE SEQUENCE [LARGE SCALE GENOMIC DNA]</scope>
    <source>
        <strain evidence="9">W13939</strain>
    </source>
</reference>
<evidence type="ECO:0000256" key="3">
    <source>
        <dbReference type="ARBA" id="ARBA00022827"/>
    </source>
</evidence>
<dbReference type="Proteomes" id="UP000509510">
    <property type="component" value="Chromosome I"/>
</dbReference>
<dbReference type="EMBL" id="CP055898">
    <property type="protein sequence ID" value="QKX54316.1"/>
    <property type="molecule type" value="Genomic_DNA"/>
</dbReference>
<dbReference type="Gene3D" id="3.30.9.10">
    <property type="entry name" value="D-Amino Acid Oxidase, subunit A, domain 2"/>
    <property type="match status" value="1"/>
</dbReference>
<evidence type="ECO:0000313" key="9">
    <source>
        <dbReference type="Proteomes" id="UP000509510"/>
    </source>
</evidence>
<proteinExistence type="inferred from homology"/>
<keyword evidence="3" id="KW-0274">FAD</keyword>
<dbReference type="SUPFAM" id="SSF52833">
    <property type="entry name" value="Thioredoxin-like"/>
    <property type="match status" value="1"/>
</dbReference>
<organism evidence="8 9">
    <name type="scientific">Talaromyces rugulosus</name>
    <name type="common">Penicillium rugulosum</name>
    <dbReference type="NCBI Taxonomy" id="121627"/>
    <lineage>
        <taxon>Eukaryota</taxon>
        <taxon>Fungi</taxon>
        <taxon>Dikarya</taxon>
        <taxon>Ascomycota</taxon>
        <taxon>Pezizomycotina</taxon>
        <taxon>Eurotiomycetes</taxon>
        <taxon>Eurotiomycetidae</taxon>
        <taxon>Eurotiales</taxon>
        <taxon>Trichocomaceae</taxon>
        <taxon>Talaromyces</taxon>
        <taxon>Talaromyces sect. Islandici</taxon>
    </lineage>
</organism>
<keyword evidence="5" id="KW-1133">Transmembrane helix</keyword>
<feature type="transmembrane region" description="Helical" evidence="5">
    <location>
        <begin position="7"/>
        <end position="26"/>
    </location>
</feature>
<evidence type="ECO:0000256" key="2">
    <source>
        <dbReference type="ARBA" id="ARBA00022630"/>
    </source>
</evidence>
<evidence type="ECO:0000256" key="5">
    <source>
        <dbReference type="SAM" id="Phobius"/>
    </source>
</evidence>